<proteinExistence type="predicted"/>
<keyword evidence="3" id="KW-1185">Reference proteome</keyword>
<keyword evidence="1" id="KW-0472">Membrane</keyword>
<dbReference type="EMBL" id="AGUD01000003">
    <property type="protein sequence ID" value="EHN13057.1"/>
    <property type="molecule type" value="Genomic_DNA"/>
</dbReference>
<keyword evidence="1" id="KW-1133">Transmembrane helix</keyword>
<name>H0DZV3_9ACTN</name>
<organism evidence="2 3">
    <name type="scientific">Patulibacter medicamentivorans</name>
    <dbReference type="NCBI Taxonomy" id="1097667"/>
    <lineage>
        <taxon>Bacteria</taxon>
        <taxon>Bacillati</taxon>
        <taxon>Actinomycetota</taxon>
        <taxon>Thermoleophilia</taxon>
        <taxon>Solirubrobacterales</taxon>
        <taxon>Patulibacteraceae</taxon>
        <taxon>Patulibacter</taxon>
    </lineage>
</organism>
<accession>H0DZV3</accession>
<protein>
    <submittedName>
        <fullName evidence="2">Uncharacterized protein</fullName>
    </submittedName>
</protein>
<dbReference type="Proteomes" id="UP000005143">
    <property type="component" value="Unassembled WGS sequence"/>
</dbReference>
<reference evidence="2 3" key="1">
    <citation type="journal article" date="2013" name="Biodegradation">
        <title>Quantitative proteomic analysis of ibuprofen-degrading Patulibacter sp. strain I11.</title>
        <authorList>
            <person name="Almeida B."/>
            <person name="Kjeldal H."/>
            <person name="Lolas I."/>
            <person name="Knudsen A.D."/>
            <person name="Carvalho G."/>
            <person name="Nielsen K.L."/>
            <person name="Barreto Crespo M.T."/>
            <person name="Stensballe A."/>
            <person name="Nielsen J.L."/>
        </authorList>
    </citation>
    <scope>NUCLEOTIDE SEQUENCE [LARGE SCALE GENOMIC DNA]</scope>
    <source>
        <strain evidence="2 3">I11</strain>
    </source>
</reference>
<comment type="caution">
    <text evidence="2">The sequence shown here is derived from an EMBL/GenBank/DDBJ whole genome shotgun (WGS) entry which is preliminary data.</text>
</comment>
<gene>
    <name evidence="2" type="ORF">PAI11_00580</name>
</gene>
<evidence type="ECO:0000256" key="1">
    <source>
        <dbReference type="SAM" id="Phobius"/>
    </source>
</evidence>
<feature type="transmembrane region" description="Helical" evidence="1">
    <location>
        <begin position="62"/>
        <end position="82"/>
    </location>
</feature>
<keyword evidence="1" id="KW-0812">Transmembrane</keyword>
<sequence>MARGAAAAAQADRAHDDAAAIVAKVEAVRQAVGDGDATTSTVKLSGEDRDGLAAMYDGVRGGLWWLAGIPFALLLAAGFVWATRPDR</sequence>
<dbReference type="AlphaFoldDB" id="H0DZV3"/>
<evidence type="ECO:0000313" key="2">
    <source>
        <dbReference type="EMBL" id="EHN13057.1"/>
    </source>
</evidence>
<evidence type="ECO:0000313" key="3">
    <source>
        <dbReference type="Proteomes" id="UP000005143"/>
    </source>
</evidence>